<feature type="compositionally biased region" description="Low complexity" evidence="6">
    <location>
        <begin position="812"/>
        <end position="832"/>
    </location>
</feature>
<dbReference type="Pfam" id="PF18044">
    <property type="entry name" value="zf-CCCH_4"/>
    <property type="match status" value="1"/>
</dbReference>
<evidence type="ECO:0000313" key="9">
    <source>
        <dbReference type="Proteomes" id="UP000829685"/>
    </source>
</evidence>
<feature type="compositionally biased region" description="Basic and acidic residues" evidence="6">
    <location>
        <begin position="1461"/>
        <end position="1488"/>
    </location>
</feature>
<feature type="compositionally biased region" description="Low complexity" evidence="6">
    <location>
        <begin position="105"/>
        <end position="139"/>
    </location>
</feature>
<dbReference type="InterPro" id="IPR036855">
    <property type="entry name" value="Znf_CCCH_sf"/>
</dbReference>
<feature type="compositionally biased region" description="Low complexity" evidence="6">
    <location>
        <begin position="846"/>
        <end position="855"/>
    </location>
</feature>
<feature type="zinc finger region" description="C3H1-type" evidence="4">
    <location>
        <begin position="1493"/>
        <end position="1520"/>
    </location>
</feature>
<feature type="compositionally biased region" description="Acidic residues" evidence="6">
    <location>
        <begin position="976"/>
        <end position="985"/>
    </location>
</feature>
<dbReference type="EMBL" id="JAFIMR010000060">
    <property type="protein sequence ID" value="KAI1852887.1"/>
    <property type="molecule type" value="Genomic_DNA"/>
</dbReference>
<evidence type="ECO:0000256" key="4">
    <source>
        <dbReference type="PROSITE-ProRule" id="PRU00723"/>
    </source>
</evidence>
<feature type="compositionally biased region" description="Polar residues" evidence="6">
    <location>
        <begin position="140"/>
        <end position="169"/>
    </location>
</feature>
<feature type="domain" description="C3H1-type" evidence="7">
    <location>
        <begin position="1493"/>
        <end position="1520"/>
    </location>
</feature>
<evidence type="ECO:0000256" key="3">
    <source>
        <dbReference type="ARBA" id="ARBA00022833"/>
    </source>
</evidence>
<dbReference type="Gene3D" id="4.10.1000.10">
    <property type="entry name" value="Zinc finger, CCCH-type"/>
    <property type="match status" value="1"/>
</dbReference>
<keyword evidence="1 4" id="KW-0479">Metal-binding</keyword>
<feature type="compositionally biased region" description="Basic and acidic residues" evidence="6">
    <location>
        <begin position="793"/>
        <end position="803"/>
    </location>
</feature>
<keyword evidence="2 4" id="KW-0863">Zinc-finger</keyword>
<feature type="region of interest" description="Disordered" evidence="6">
    <location>
        <begin position="1053"/>
        <end position="1078"/>
    </location>
</feature>
<feature type="compositionally biased region" description="Basic and acidic residues" evidence="6">
    <location>
        <begin position="986"/>
        <end position="999"/>
    </location>
</feature>
<dbReference type="InterPro" id="IPR041367">
    <property type="entry name" value="Znf-CCCH_4"/>
</dbReference>
<keyword evidence="3 4" id="KW-0862">Zinc</keyword>
<name>A0A9P9W9S9_9PEZI</name>
<dbReference type="Proteomes" id="UP000829685">
    <property type="component" value="Unassembled WGS sequence"/>
</dbReference>
<feature type="region of interest" description="Disordered" evidence="6">
    <location>
        <begin position="459"/>
        <end position="537"/>
    </location>
</feature>
<feature type="region of interest" description="Disordered" evidence="6">
    <location>
        <begin position="1346"/>
        <end position="1365"/>
    </location>
</feature>
<feature type="compositionally biased region" description="Polar residues" evidence="6">
    <location>
        <begin position="780"/>
        <end position="790"/>
    </location>
</feature>
<reference evidence="8" key="1">
    <citation type="submission" date="2021-03" db="EMBL/GenBank/DDBJ databases">
        <title>Revisited historic fungal species revealed as producer of novel bioactive compounds through whole genome sequencing and comparative genomics.</title>
        <authorList>
            <person name="Vignolle G.A."/>
            <person name="Hochenegger N."/>
            <person name="Mach R.L."/>
            <person name="Mach-Aigner A.R."/>
            <person name="Javad Rahimi M."/>
            <person name="Salim K.A."/>
            <person name="Chan C.M."/>
            <person name="Lim L.B.L."/>
            <person name="Cai F."/>
            <person name="Druzhinina I.S."/>
            <person name="U'Ren J.M."/>
            <person name="Derntl C."/>
        </authorList>
    </citation>
    <scope>NUCLEOTIDE SEQUENCE</scope>
    <source>
        <strain evidence="8">TUCIM 5799</strain>
    </source>
</reference>
<dbReference type="GO" id="GO:0008270">
    <property type="term" value="F:zinc ion binding"/>
    <property type="evidence" value="ECO:0007669"/>
    <property type="project" value="UniProtKB-KW"/>
</dbReference>
<feature type="compositionally biased region" description="Polar residues" evidence="6">
    <location>
        <begin position="221"/>
        <end position="232"/>
    </location>
</feature>
<proteinExistence type="predicted"/>
<comment type="caution">
    <text evidence="8">The sequence shown here is derived from an EMBL/GenBank/DDBJ whole genome shotgun (WGS) entry which is preliminary data.</text>
</comment>
<evidence type="ECO:0000256" key="6">
    <source>
        <dbReference type="SAM" id="MobiDB-lite"/>
    </source>
</evidence>
<accession>A0A9P9W9S9</accession>
<feature type="region of interest" description="Disordered" evidence="6">
    <location>
        <begin position="756"/>
        <end position="909"/>
    </location>
</feature>
<feature type="region of interest" description="Disordered" evidence="6">
    <location>
        <begin position="937"/>
        <end position="1026"/>
    </location>
</feature>
<feature type="compositionally biased region" description="Low complexity" evidence="6">
    <location>
        <begin position="1346"/>
        <end position="1361"/>
    </location>
</feature>
<feature type="compositionally biased region" description="Basic and acidic residues" evidence="6">
    <location>
        <begin position="1431"/>
        <end position="1443"/>
    </location>
</feature>
<feature type="region of interest" description="Disordered" evidence="6">
    <location>
        <begin position="221"/>
        <end position="242"/>
    </location>
</feature>
<evidence type="ECO:0000256" key="2">
    <source>
        <dbReference type="ARBA" id="ARBA00022771"/>
    </source>
</evidence>
<keyword evidence="9" id="KW-1185">Reference proteome</keyword>
<gene>
    <name evidence="8" type="ORF">JX265_012915</name>
</gene>
<feature type="compositionally biased region" description="Low complexity" evidence="6">
    <location>
        <begin position="83"/>
        <end position="94"/>
    </location>
</feature>
<feature type="region of interest" description="Disordered" evidence="6">
    <location>
        <begin position="1"/>
        <end position="32"/>
    </location>
</feature>
<evidence type="ECO:0000259" key="7">
    <source>
        <dbReference type="PROSITE" id="PS50103"/>
    </source>
</evidence>
<keyword evidence="5" id="KW-0175">Coiled coil</keyword>
<sequence>MAHGGHGWPNGQFHPQGGETDNAMNSHDPALGYGDGFAEDNFYLPSWGAVDHPGASDPQFYPAPDYYPPGTAYNDTTRSVEHSSPAAAQPASYPDGSYHDPAFVGQGQQKQVQPQPQQQQQQPQQQQQQHPSFQHFSVQSNHGNPQPANSFTDNSWQPQPTQPSHSQYPTPLRYEDQVPQNLYQQQLQQSHAHTPPPAARASGHFAVNHGGQSAFRAELTPNSNHQASGHSPQQPPNPATSHYQFQVNQGQYIGSPYQTPVPAPTQSPVGFQGQLRYSIQPPQVAGQVNLSAASPQPTHTPGNVPVQRTASAMQNPPAAQSNNPAVLPYVPPAASQTASSHAQTFIEHPAPGPMQGVQNNATLTYVPSRPPFDPIAAGGFTEIRGCPNLFVADSPVDGSNVKPLPEKAFHFVAQFNARDVPLLSSYSSRLPCEIQRDWDWLHKQEKVAEHDAKKRAIAGEKARLDSEMTQLTGESIGPSGKHGRKKSTAMIEGKAPSARRPESESSDDSSEYESDSDGLEETKEDQEARKIKKSAKPSDPIKAAEYDIIKIVWRDPAEAVQPNATGNAIHSFGVYIEKLWNRAKDLKKDVKAAKEKKSKQLAALEAEHLAQLNLIRAAVGAAIKYAEPSVLENMGGNHKLAVILWNALRSSLASKDFNGPFPKAILRLFSQFTTMERGLVVNVLKVPEYQKKHLKDFDKICHGYLDQILLKAKRPAADADKKAKEGAAASSLKESTSLAKKTPVVMAKDLVSASKKPASADLKKVQPGGTPVLEARKVSNGVTKTTSGSPSKRPRDDDVDSRATKKVAMDGSSNSSAASKTMSNATAAKTTTIVQPRPKAGGSILPGRARPAAKPAVKKPEPQPTSTSSMIGGLLAEITKPKSPPRQKEEPSRASETPEEKARRLRKEARRGLRVVWKPDHELEEVRIFQHDAAEDEGRASNMIRDARDNRSEGQALKRARVHGPDGQDQGAQKDYEDEEEEDTEEGKPKEIALKEWRDPPSIIFSHIDNVNPGQRDKSYTSRGGNKEFHTEEQGFMEKYEQTHLMNIYTSAMDIPDTPKSPPRREAQQPSVPPQAYQLHPDTPGLQEIHLRATEAAQFGPSVATQRMIERSRTRASPERAARLDKLSAQLRNKSHSTHVQPYAFAPSMPPAARTASSSAAMSRFSAMTQTERDAEVLRVLSSDAVRNWVDPIPVDPNNLKTQRRDDYGDARIQAHAAAFEDVAHGFIGKQFPATEPPEHMRSNPDHVKEWQIGYNKDMAAKATHDAKDRAMKLAEEFARKNAAASHVAAQPAVPQATQDPNAAAWAMYFAQMNQGQGQPQPGQGSQLTYDQYAAIIQQTQALQAQQAAQPQAPSYQHQQQGTPDANAQIGSLLAALGGAQASQPPNPGQGAQDPNAANAAAWAAYYASVGQGAGQAAPTYQQPQQAAHQPNRERERERDRGGHSAPYTADGALDYGPSEYESRDKGSRGRKDNKEAFRGGKDYDRKGINRSLIGTKPCTFWAQGKCAKGDQCTFRHDPNDLK</sequence>
<protein>
    <recommendedName>
        <fullName evidence="7">C3H1-type domain-containing protein</fullName>
    </recommendedName>
</protein>
<feature type="region of interest" description="Disordered" evidence="6">
    <location>
        <begin position="60"/>
        <end position="172"/>
    </location>
</feature>
<feature type="compositionally biased region" description="Low complexity" evidence="6">
    <location>
        <begin position="1416"/>
        <end position="1430"/>
    </location>
</feature>
<feature type="compositionally biased region" description="Basic and acidic residues" evidence="6">
    <location>
        <begin position="886"/>
        <end position="902"/>
    </location>
</feature>
<feature type="coiled-coil region" evidence="5">
    <location>
        <begin position="576"/>
        <end position="607"/>
    </location>
</feature>
<dbReference type="InterPro" id="IPR000571">
    <property type="entry name" value="Znf_CCCH"/>
</dbReference>
<feature type="compositionally biased region" description="Acidic residues" evidence="6">
    <location>
        <begin position="504"/>
        <end position="524"/>
    </location>
</feature>
<feature type="region of interest" description="Disordered" evidence="6">
    <location>
        <begin position="184"/>
        <end position="205"/>
    </location>
</feature>
<feature type="compositionally biased region" description="Basic and acidic residues" evidence="6">
    <location>
        <begin position="937"/>
        <end position="952"/>
    </location>
</feature>
<feature type="compositionally biased region" description="Basic and acidic residues" evidence="6">
    <location>
        <begin position="1015"/>
        <end position="1026"/>
    </location>
</feature>
<evidence type="ECO:0000313" key="8">
    <source>
        <dbReference type="EMBL" id="KAI1852887.1"/>
    </source>
</evidence>
<organism evidence="8 9">
    <name type="scientific">Neoarthrinium moseri</name>
    <dbReference type="NCBI Taxonomy" id="1658444"/>
    <lineage>
        <taxon>Eukaryota</taxon>
        <taxon>Fungi</taxon>
        <taxon>Dikarya</taxon>
        <taxon>Ascomycota</taxon>
        <taxon>Pezizomycotina</taxon>
        <taxon>Sordariomycetes</taxon>
        <taxon>Xylariomycetidae</taxon>
        <taxon>Amphisphaeriales</taxon>
        <taxon>Apiosporaceae</taxon>
        <taxon>Neoarthrinium</taxon>
    </lineage>
</organism>
<dbReference type="SUPFAM" id="SSF90229">
    <property type="entry name" value="CCCH zinc finger"/>
    <property type="match status" value="1"/>
</dbReference>
<feature type="region of interest" description="Disordered" evidence="6">
    <location>
        <begin position="1416"/>
        <end position="1490"/>
    </location>
</feature>
<evidence type="ECO:0000256" key="5">
    <source>
        <dbReference type="SAM" id="Coils"/>
    </source>
</evidence>
<evidence type="ECO:0000256" key="1">
    <source>
        <dbReference type="ARBA" id="ARBA00022723"/>
    </source>
</evidence>
<dbReference type="SMART" id="SM00356">
    <property type="entry name" value="ZnF_C3H1"/>
    <property type="match status" value="1"/>
</dbReference>
<dbReference type="PROSITE" id="PS50103">
    <property type="entry name" value="ZF_C3H1"/>
    <property type="match status" value="1"/>
</dbReference>